<accession>A0A5B7DYI6</accession>
<proteinExistence type="predicted"/>
<dbReference type="Proteomes" id="UP000324222">
    <property type="component" value="Unassembled WGS sequence"/>
</dbReference>
<gene>
    <name evidence="1" type="ORF">E2C01_019765</name>
</gene>
<organism evidence="1 2">
    <name type="scientific">Portunus trituberculatus</name>
    <name type="common">Swimming crab</name>
    <name type="synonym">Neptunus trituberculatus</name>
    <dbReference type="NCBI Taxonomy" id="210409"/>
    <lineage>
        <taxon>Eukaryota</taxon>
        <taxon>Metazoa</taxon>
        <taxon>Ecdysozoa</taxon>
        <taxon>Arthropoda</taxon>
        <taxon>Crustacea</taxon>
        <taxon>Multicrustacea</taxon>
        <taxon>Malacostraca</taxon>
        <taxon>Eumalacostraca</taxon>
        <taxon>Eucarida</taxon>
        <taxon>Decapoda</taxon>
        <taxon>Pleocyemata</taxon>
        <taxon>Brachyura</taxon>
        <taxon>Eubrachyura</taxon>
        <taxon>Portunoidea</taxon>
        <taxon>Portunidae</taxon>
        <taxon>Portuninae</taxon>
        <taxon>Portunus</taxon>
    </lineage>
</organism>
<dbReference type="OrthoDB" id="8017587at2759"/>
<dbReference type="AlphaFoldDB" id="A0A5B7DYI6"/>
<reference evidence="1 2" key="1">
    <citation type="submission" date="2019-05" db="EMBL/GenBank/DDBJ databases">
        <title>Another draft genome of Portunus trituberculatus and its Hox gene families provides insights of decapod evolution.</title>
        <authorList>
            <person name="Jeong J.-H."/>
            <person name="Song I."/>
            <person name="Kim S."/>
            <person name="Choi T."/>
            <person name="Kim D."/>
            <person name="Ryu S."/>
            <person name="Kim W."/>
        </authorList>
    </citation>
    <scope>NUCLEOTIDE SEQUENCE [LARGE SCALE GENOMIC DNA]</scope>
    <source>
        <tissue evidence="1">Muscle</tissue>
    </source>
</reference>
<protein>
    <submittedName>
        <fullName evidence="1">Putative citrate synthase 1, mitochondrial</fullName>
    </submittedName>
</protein>
<sequence>MALIRSAAARLLQHHQVNSDYVCVVRDIFSYTKKACPLSAAATAMARSQYSTESTDLREVMAQKVPAMQEKVKAFRKSHGGTKVGEITVDML</sequence>
<keyword evidence="2" id="KW-1185">Reference proteome</keyword>
<dbReference type="EMBL" id="VSRR010001623">
    <property type="protein sequence ID" value="MPC26620.1"/>
    <property type="molecule type" value="Genomic_DNA"/>
</dbReference>
<evidence type="ECO:0000313" key="2">
    <source>
        <dbReference type="Proteomes" id="UP000324222"/>
    </source>
</evidence>
<evidence type="ECO:0000313" key="1">
    <source>
        <dbReference type="EMBL" id="MPC26620.1"/>
    </source>
</evidence>
<comment type="caution">
    <text evidence="1">The sequence shown here is derived from an EMBL/GenBank/DDBJ whole genome shotgun (WGS) entry which is preliminary data.</text>
</comment>
<name>A0A5B7DYI6_PORTR</name>